<dbReference type="Pfam" id="PF08613">
    <property type="entry name" value="Cyclin"/>
    <property type="match status" value="1"/>
</dbReference>
<sequence length="960" mass="106758">MAQKPVDQHADDLDGEGHATSQRPSLDALTTQNEALDSSLSPSEDKSLDELRQDFKTVLTGSFGGNLDSDTSSLAQRLYAIAHDKALAVCLHTIAGYDSSQKQRISKEAWQSGLEGIAIESLLIIQKSTEQQACVLDADDLYISKLSDCPGYFDQQFGHTPPDAFQDLTRRWPVTSPVNNSAVTKKCALELAIELQCTTFLANSTVKNVVDLLYSGKLSLALTVVPWYHRHTDNGRLGPIHLPNDEPVSQSRPIANISPTFLQIILNSTSIRYRNLIYQVHSVVFLYLYLHVLLDSDYKNSWPDGQTRIFYIFILGELADSIFLHISKVSTQAWRIWLQLPSLVVLVASMLLRYRGLASQNNPEEMISSIQESYTCLCVVCPAIFSLVVFQFEHYEPIGKATTLISRCLRSGLPVVAAAAVLISGFWLAIWRIEEDEESMYVLRWLVLGAFGAPDLEKTIRYNPLPNALLFFSFLFLVTFLLGSLMIAIFIATYQQIITQIDDIWQLQRATEVVHYVYQPLFLYFPPPWNLLSYCVSLLSFICGLALGFCTSCDSELSMSTRRDQRSGIGSACYRAAVSSSTAPIPTPSTHETVYHKKRKTSATSHPIVAAPQYPQSQIQQMENADLAELRQQGGIKSGNTTPVLTNSLRKQLHVQTPDADTRSPPSSQVTSHTNLLSASHPGVNGEASLTSSGDSVHPHPVAENAIAPTIYLQVPEYFYSIDIFHLINLLGENHILTACKVLVLTHSSADMLNRLVSHNDLIPLTPSNLTRFHSRAPPSISVHEYLKRIVKYTSVEKAPLVCLLVYIDRVCDKHPTFTINSLTVHRFIITGITVAAKALCDSYCTNSHYAKVGGISTQELNTLELEFLSLLSWQLACTGVTLQQYYVNLVRQHPAYVRRRDRHPDEFSGHKEELTKGSPAGSEASLLISLDEETNERVDQAALADFSSLLSREGVDYIA</sequence>
<feature type="transmembrane region" description="Helical" evidence="2">
    <location>
        <begin position="309"/>
        <end position="326"/>
    </location>
</feature>
<comment type="caution">
    <text evidence="3">The sequence shown here is derived from an EMBL/GenBank/DDBJ whole genome shotgun (WGS) entry which is preliminary data.</text>
</comment>
<feature type="transmembrane region" description="Helical" evidence="2">
    <location>
        <begin position="276"/>
        <end position="294"/>
    </location>
</feature>
<proteinExistence type="predicted"/>
<dbReference type="GO" id="GO:0019901">
    <property type="term" value="F:protein kinase binding"/>
    <property type="evidence" value="ECO:0007669"/>
    <property type="project" value="InterPro"/>
</dbReference>
<organism evidence="3 4">
    <name type="scientific">Bifiguratus adelaidae</name>
    <dbReference type="NCBI Taxonomy" id="1938954"/>
    <lineage>
        <taxon>Eukaryota</taxon>
        <taxon>Fungi</taxon>
        <taxon>Fungi incertae sedis</taxon>
        <taxon>Mucoromycota</taxon>
        <taxon>Mucoromycotina</taxon>
        <taxon>Endogonomycetes</taxon>
        <taxon>Endogonales</taxon>
        <taxon>Endogonales incertae sedis</taxon>
        <taxon>Bifiguratus</taxon>
    </lineage>
</organism>
<feature type="region of interest" description="Disordered" evidence="1">
    <location>
        <begin position="1"/>
        <end position="47"/>
    </location>
</feature>
<feature type="transmembrane region" description="Helical" evidence="2">
    <location>
        <begin position="333"/>
        <end position="352"/>
    </location>
</feature>
<keyword evidence="2" id="KW-1133">Transmembrane helix</keyword>
<dbReference type="InterPro" id="IPR036915">
    <property type="entry name" value="Cyclin-like_sf"/>
</dbReference>
<dbReference type="EMBL" id="MVBO01000012">
    <property type="protein sequence ID" value="OZJ05615.1"/>
    <property type="molecule type" value="Genomic_DNA"/>
</dbReference>
<feature type="compositionally biased region" description="Polar residues" evidence="1">
    <location>
        <begin position="19"/>
        <end position="42"/>
    </location>
</feature>
<protein>
    <recommendedName>
        <fullName evidence="5">Cyclin N-terminal domain-containing protein</fullName>
    </recommendedName>
</protein>
<name>A0A261Y4T4_9FUNG</name>
<dbReference type="GO" id="GO:0005634">
    <property type="term" value="C:nucleus"/>
    <property type="evidence" value="ECO:0007669"/>
    <property type="project" value="TreeGrafter"/>
</dbReference>
<feature type="transmembrane region" description="Helical" evidence="2">
    <location>
        <begin position="531"/>
        <end position="553"/>
    </location>
</feature>
<evidence type="ECO:0008006" key="5">
    <source>
        <dbReference type="Google" id="ProtNLM"/>
    </source>
</evidence>
<dbReference type="PANTHER" id="PTHR15615:SF117">
    <property type="entry name" value="PHO85 CYCLIN PHO80"/>
    <property type="match status" value="1"/>
</dbReference>
<evidence type="ECO:0000256" key="2">
    <source>
        <dbReference type="SAM" id="Phobius"/>
    </source>
</evidence>
<dbReference type="Proteomes" id="UP000242875">
    <property type="component" value="Unassembled WGS sequence"/>
</dbReference>
<keyword evidence="2" id="KW-0472">Membrane</keyword>
<feature type="compositionally biased region" description="Basic and acidic residues" evidence="1">
    <location>
        <begin position="903"/>
        <end position="916"/>
    </location>
</feature>
<reference evidence="3 4" key="1">
    <citation type="journal article" date="2017" name="Mycologia">
        <title>Bifiguratus adelaidae, gen. et sp. nov., a new member of Mucoromycotina in endophytic and soil-dwelling habitats.</title>
        <authorList>
            <person name="Torres-Cruz T.J."/>
            <person name="Billingsley Tobias T.L."/>
            <person name="Almatruk M."/>
            <person name="Hesse C."/>
            <person name="Kuske C.R."/>
            <person name="Desiro A."/>
            <person name="Benucci G.M."/>
            <person name="Bonito G."/>
            <person name="Stajich J.E."/>
            <person name="Dunlap C."/>
            <person name="Arnold A.E."/>
            <person name="Porras-Alfaro A."/>
        </authorList>
    </citation>
    <scope>NUCLEOTIDE SEQUENCE [LARGE SCALE GENOMIC DNA]</scope>
    <source>
        <strain evidence="3 4">AZ0501</strain>
    </source>
</reference>
<dbReference type="InterPro" id="IPR013922">
    <property type="entry name" value="Cyclin_PHO80-like"/>
</dbReference>
<dbReference type="PANTHER" id="PTHR15615">
    <property type="match status" value="1"/>
</dbReference>
<accession>A0A261Y4T4</accession>
<feature type="compositionally biased region" description="Basic and acidic residues" evidence="1">
    <location>
        <begin position="1"/>
        <end position="17"/>
    </location>
</feature>
<feature type="region of interest" description="Disordered" evidence="1">
    <location>
        <begin position="902"/>
        <end position="923"/>
    </location>
</feature>
<feature type="region of interest" description="Disordered" evidence="1">
    <location>
        <begin position="653"/>
        <end position="697"/>
    </location>
</feature>
<feature type="transmembrane region" description="Helical" evidence="2">
    <location>
        <begin position="413"/>
        <end position="433"/>
    </location>
</feature>
<dbReference type="SUPFAM" id="SSF47954">
    <property type="entry name" value="Cyclin-like"/>
    <property type="match status" value="1"/>
</dbReference>
<dbReference type="CDD" id="cd20558">
    <property type="entry name" value="CYCLIN_ScPCL7-like"/>
    <property type="match status" value="1"/>
</dbReference>
<dbReference type="GO" id="GO:0000307">
    <property type="term" value="C:cyclin-dependent protein kinase holoenzyme complex"/>
    <property type="evidence" value="ECO:0007669"/>
    <property type="project" value="TreeGrafter"/>
</dbReference>
<feature type="compositionally biased region" description="Polar residues" evidence="1">
    <location>
        <begin position="664"/>
        <end position="678"/>
    </location>
</feature>
<dbReference type="Gene3D" id="1.10.472.10">
    <property type="entry name" value="Cyclin-like"/>
    <property type="match status" value="1"/>
</dbReference>
<feature type="transmembrane region" description="Helical" evidence="2">
    <location>
        <begin position="372"/>
        <end position="392"/>
    </location>
</feature>
<keyword evidence="4" id="KW-1185">Reference proteome</keyword>
<keyword evidence="2" id="KW-0812">Transmembrane</keyword>
<dbReference type="AlphaFoldDB" id="A0A261Y4T4"/>
<dbReference type="OrthoDB" id="337735at2759"/>
<feature type="transmembrane region" description="Helical" evidence="2">
    <location>
        <begin position="468"/>
        <end position="492"/>
    </location>
</feature>
<gene>
    <name evidence="3" type="ORF">BZG36_01490</name>
</gene>
<evidence type="ECO:0000256" key="1">
    <source>
        <dbReference type="SAM" id="MobiDB-lite"/>
    </source>
</evidence>
<evidence type="ECO:0000313" key="4">
    <source>
        <dbReference type="Proteomes" id="UP000242875"/>
    </source>
</evidence>
<dbReference type="GO" id="GO:0016538">
    <property type="term" value="F:cyclin-dependent protein serine/threonine kinase regulator activity"/>
    <property type="evidence" value="ECO:0007669"/>
    <property type="project" value="TreeGrafter"/>
</dbReference>
<evidence type="ECO:0000313" key="3">
    <source>
        <dbReference type="EMBL" id="OZJ05615.1"/>
    </source>
</evidence>